<keyword evidence="4" id="KW-0677">Repeat</keyword>
<comment type="pathway">
    <text evidence="2">Glycan metabolism; bacterial cellulose biosynthesis.</text>
</comment>
<name>A0A855MEL4_9GAMM</name>
<sequence>MHNNTVNWLRVLPLLLVAAPQAYSAETAPPEQFLMEQVRLGEASNKDELVRQSLYRLELIAPNNPEVIAAKLRLAMRQGDQTQARQLLEKLKTRAPDSTAYRHASMILALTQEEMRQQLQKARSLSTAGRYAEAKVEYDALFHGEPPTLDLAVEYWRVVSHLPNQASTAIKQLSALDQVYPDNVPLRMALSYLLFTQDRNEQTYPLLKQLANAPVGRSQAASLWLAIIQRMPVTPQSVAELNRFLTLFNEGKQAETARKELNRQQKMLADPTYQVRLRSLAQVESGGGNSTMLNELNKALSATPNTPALIGAVGLVYLREGDRKKALEQFQKALQVDMSRLHSGRWEGLIQNTQDWTTIAKGDNALKANNLALNWLRLLPLLLVTAPQAYSAETASPEQFLMEQVRLGEASNKDDLVRQSLYRLELIDPDNPEVIAAKLRLVLRQGDQAQARQQLERLKTVAPDSALYRQAETTLALTQETARQQLQQARLLSTAGRYSEAKAQYDTLFHGEPPTLDLAVEYWRLVSRLPNQETIAIKQLEALDQIYPDNVPLRMVLSRLLFSQDRNEQAYPLLMQLSNDPVGRSQAASLWLEIIGRMLVTPQSVAELNRFLTVFDEGEQAETARKELSRQQGILADPVYQGRLRALAQIEDGGGNSATLIELNKALAATPNDPELIGAVGLVYLRAGDRAKALVQFQKALQADTDRLNSGKWEGLIQSTQYWTTIAEGDNALKANNLPLARQKYQQARQMDNTNAYALIGLGDVAVASKNDAAAQPLYQQALHLEPGNDNALRGLVGIYQRQSPEKALTYLNGLSRSQQNTMRETLTALQLNILKQQADQLAEQQQWAQAEEKYRQANQQDPNDMWLAYRYAQTLRQLGQMQQADSVVQRATAVPPADAQKNYVYSLYLSSTNRDEQALAHLNTLPAAQWSDDMRDLSQRLTMQTTLAKAEAIRDTGNESAAIAFLRQQPADTRIDLLLADWALARGEYATALADYQRIRTREPQNPDAQLGEIDAFIAQGRQDDARQRLNQLPTQAADTLNAQRRVANAWQAVGDPQKSTALFRQLKIDAQKEPVGQTKALVYRDAARVEQQQSQPEQAQQDYKQAMVASGITPALPQSDDDYTRLTRNQAGDDWLQRGIRADAADLYRKQDITVTLDHHYGSSSGTGGVSDLSAHDTMLQVDMPLYDGRAFFRTDTVQMNAGSFSPDSNGAYRETFGTCATQDCFDGKSQKATGTSVAAGWKNDRWSADIGTTPLGFDVVDVVGGASYSGDWRQIGWTATASRRPISSSLLAFGGTKDPGAGITWGGVRATGVSLGLSYDRGEAHGVWSDFSVHQITGKNVADNDRARAMAGYYYKLINEDNRRVTVGLNSMWWRYQKDLSGYSLGQGGYYSPQQYFSLGVPVNYRQRTENWSWELGGSLSWSRSSTKDQQRYPLTGLLGNAAITDRDAIEEGSSSSGFGYTARAIVERRLSSHWTLGVGIDIQQAKDYTPSHGLIYLRYSASGWQGDLDSPPQPLTPYADFK</sequence>
<evidence type="ECO:0000256" key="8">
    <source>
        <dbReference type="SAM" id="SignalP"/>
    </source>
</evidence>
<evidence type="ECO:0000256" key="4">
    <source>
        <dbReference type="ARBA" id="ARBA00022737"/>
    </source>
</evidence>
<accession>A0A855MEL4</accession>
<dbReference type="GO" id="GO:0019867">
    <property type="term" value="C:outer membrane"/>
    <property type="evidence" value="ECO:0007669"/>
    <property type="project" value="InterPro"/>
</dbReference>
<dbReference type="InterPro" id="IPR019734">
    <property type="entry name" value="TPR_rpt"/>
</dbReference>
<comment type="function">
    <text evidence="1">Required for maximal bacterial cellulose synthesis.</text>
</comment>
<dbReference type="PROSITE" id="PS50005">
    <property type="entry name" value="TPR"/>
    <property type="match status" value="3"/>
</dbReference>
<dbReference type="InterPro" id="IPR011990">
    <property type="entry name" value="TPR-like_helical_dom_sf"/>
</dbReference>
<gene>
    <name evidence="10" type="ORF">F131LOC_01922</name>
</gene>
<dbReference type="PANTHER" id="PTHR12558:SF13">
    <property type="entry name" value="CELL DIVISION CYCLE PROTEIN 27 HOMOLOG"/>
    <property type="match status" value="1"/>
</dbReference>
<feature type="repeat" description="TPR" evidence="7">
    <location>
        <begin position="674"/>
        <end position="707"/>
    </location>
</feature>
<organism evidence="10">
    <name type="scientific">Pectobacterium versatile</name>
    <dbReference type="NCBI Taxonomy" id="2488639"/>
    <lineage>
        <taxon>Bacteria</taxon>
        <taxon>Pseudomonadati</taxon>
        <taxon>Pseudomonadota</taxon>
        <taxon>Gammaproteobacteria</taxon>
        <taxon>Enterobacterales</taxon>
        <taxon>Pectobacteriaceae</taxon>
        <taxon>Pectobacterium</taxon>
    </lineage>
</organism>
<comment type="caution">
    <text evidence="10">The sequence shown here is derived from an EMBL/GenBank/DDBJ whole genome shotgun (WGS) entry which is preliminary data.</text>
</comment>
<dbReference type="UniPathway" id="UPA00694"/>
<feature type="repeat" description="TPR" evidence="7">
    <location>
        <begin position="756"/>
        <end position="789"/>
    </location>
</feature>
<dbReference type="NCBIfam" id="NF008520">
    <property type="entry name" value="PRK11447.1"/>
    <property type="match status" value="1"/>
</dbReference>
<evidence type="ECO:0000256" key="6">
    <source>
        <dbReference type="ARBA" id="ARBA00022916"/>
    </source>
</evidence>
<feature type="domain" description="Cellulose synthase operon C C-terminal" evidence="9">
    <location>
        <begin position="1173"/>
        <end position="1504"/>
    </location>
</feature>
<evidence type="ECO:0000256" key="2">
    <source>
        <dbReference type="ARBA" id="ARBA00005186"/>
    </source>
</evidence>
<evidence type="ECO:0000256" key="1">
    <source>
        <dbReference type="ARBA" id="ARBA00003476"/>
    </source>
</evidence>
<dbReference type="SUPFAM" id="SSF48452">
    <property type="entry name" value="TPR-like"/>
    <property type="match status" value="4"/>
</dbReference>
<evidence type="ECO:0000259" key="9">
    <source>
        <dbReference type="Pfam" id="PF05420"/>
    </source>
</evidence>
<keyword evidence="3 8" id="KW-0732">Signal</keyword>
<evidence type="ECO:0000256" key="3">
    <source>
        <dbReference type="ARBA" id="ARBA00022729"/>
    </source>
</evidence>
<feature type="repeat" description="TPR" evidence="7">
    <location>
        <begin position="307"/>
        <end position="340"/>
    </location>
</feature>
<feature type="chain" id="PRO_5032926097" evidence="8">
    <location>
        <begin position="25"/>
        <end position="1526"/>
    </location>
</feature>
<dbReference type="EMBL" id="PDVW01000008">
    <property type="protein sequence ID" value="POY50372.1"/>
    <property type="molecule type" value="Genomic_DNA"/>
</dbReference>
<evidence type="ECO:0000256" key="5">
    <source>
        <dbReference type="ARBA" id="ARBA00022803"/>
    </source>
</evidence>
<dbReference type="Pfam" id="PF05420">
    <property type="entry name" value="BCSC_C"/>
    <property type="match status" value="1"/>
</dbReference>
<dbReference type="Pfam" id="PF13432">
    <property type="entry name" value="TPR_16"/>
    <property type="match status" value="1"/>
</dbReference>
<dbReference type="SMART" id="SM00028">
    <property type="entry name" value="TPR"/>
    <property type="match status" value="6"/>
</dbReference>
<dbReference type="PANTHER" id="PTHR12558">
    <property type="entry name" value="CELL DIVISION CYCLE 16,23,27"/>
    <property type="match status" value="1"/>
</dbReference>
<dbReference type="InterPro" id="IPR008410">
    <property type="entry name" value="BCSC_C"/>
</dbReference>
<protein>
    <submittedName>
        <fullName evidence="10">Cellulose biosynthesis protein BcsC</fullName>
    </submittedName>
</protein>
<dbReference type="Gene3D" id="1.25.40.10">
    <property type="entry name" value="Tetratricopeptide repeat domain"/>
    <property type="match status" value="7"/>
</dbReference>
<dbReference type="RefSeq" id="WP_413774087.1">
    <property type="nucleotide sequence ID" value="NZ_CP065030.1"/>
</dbReference>
<keyword evidence="5 7" id="KW-0802">TPR repeat</keyword>
<evidence type="ECO:0000256" key="7">
    <source>
        <dbReference type="PROSITE-ProRule" id="PRU00339"/>
    </source>
</evidence>
<keyword evidence="6" id="KW-0135">Cellulose biosynthesis</keyword>
<reference evidence="10" key="1">
    <citation type="submission" date="2017-12" db="EMBL/GenBank/DDBJ databases">
        <title>First report on the novel genomospecies/subspecies of Pectobacterium carotovorum in Russia.</title>
        <authorList>
            <person name="Shirshikov F.V."/>
            <person name="Miroshnikov K."/>
            <person name="Toshakov S.V."/>
            <person name="Kabanova A.P."/>
            <person name="Barannik A.P."/>
            <person name="Shneider M."/>
            <person name="Ignatov A.N."/>
            <person name="Miroshnikov K.A."/>
        </authorList>
    </citation>
    <scope>NUCLEOTIDE SEQUENCE [LARGE SCALE GENOMIC DNA]</scope>
    <source>
        <strain evidence="10">F131</strain>
    </source>
</reference>
<evidence type="ECO:0000313" key="10">
    <source>
        <dbReference type="EMBL" id="POY50372.1"/>
    </source>
</evidence>
<feature type="signal peptide" evidence="8">
    <location>
        <begin position="1"/>
        <end position="24"/>
    </location>
</feature>
<dbReference type="Pfam" id="PF14559">
    <property type="entry name" value="TPR_19"/>
    <property type="match status" value="2"/>
</dbReference>
<proteinExistence type="predicted"/>
<dbReference type="GO" id="GO:0030244">
    <property type="term" value="P:cellulose biosynthetic process"/>
    <property type="evidence" value="ECO:0007669"/>
    <property type="project" value="UniProtKB-KW"/>
</dbReference>